<organism evidence="1 2">
    <name type="scientific">Cricetulus griseus</name>
    <name type="common">Chinese hamster</name>
    <name type="synonym">Cricetulus barabensis griseus</name>
    <dbReference type="NCBI Taxonomy" id="10029"/>
    <lineage>
        <taxon>Eukaryota</taxon>
        <taxon>Metazoa</taxon>
        <taxon>Chordata</taxon>
        <taxon>Craniata</taxon>
        <taxon>Vertebrata</taxon>
        <taxon>Euteleostomi</taxon>
        <taxon>Mammalia</taxon>
        <taxon>Eutheria</taxon>
        <taxon>Euarchontoglires</taxon>
        <taxon>Glires</taxon>
        <taxon>Rodentia</taxon>
        <taxon>Myomorpha</taxon>
        <taxon>Muroidea</taxon>
        <taxon>Cricetidae</taxon>
        <taxon>Cricetinae</taxon>
        <taxon>Cricetulus</taxon>
    </lineage>
</organism>
<evidence type="ECO:0000313" key="2">
    <source>
        <dbReference type="Proteomes" id="UP000001075"/>
    </source>
</evidence>
<sequence length="125" mass="14524">MLWSTIQCHLQKNICSQQLNITAYIHTDRVHKYLSDRTKRAKFPRFFLLVPNSQERSSPKKLASIGGKILARLAPSHLAEERSAGLCGRETHIQRNSDIYMQFKEVHCKHGKTTRRRSTNMSLKF</sequence>
<name>G3I2M8_CRIGR</name>
<proteinExistence type="predicted"/>
<dbReference type="InParanoid" id="G3I2M8"/>
<accession>G3I2M8</accession>
<dbReference type="Proteomes" id="UP000001075">
    <property type="component" value="Unassembled WGS sequence"/>
</dbReference>
<dbReference type="EMBL" id="JH001139">
    <property type="protein sequence ID" value="EGW12706.1"/>
    <property type="molecule type" value="Genomic_DNA"/>
</dbReference>
<protein>
    <submittedName>
        <fullName evidence="1">Uncharacterized protein</fullName>
    </submittedName>
</protein>
<reference evidence="2" key="1">
    <citation type="journal article" date="2011" name="Nat. Biotechnol.">
        <title>The genomic sequence of the Chinese hamster ovary (CHO)-K1 cell line.</title>
        <authorList>
            <person name="Xu X."/>
            <person name="Nagarajan H."/>
            <person name="Lewis N.E."/>
            <person name="Pan S."/>
            <person name="Cai Z."/>
            <person name="Liu X."/>
            <person name="Chen W."/>
            <person name="Xie M."/>
            <person name="Wang W."/>
            <person name="Hammond S."/>
            <person name="Andersen M.R."/>
            <person name="Neff N."/>
            <person name="Passarelli B."/>
            <person name="Koh W."/>
            <person name="Fan H.C."/>
            <person name="Wang J."/>
            <person name="Gui Y."/>
            <person name="Lee K.H."/>
            <person name="Betenbaugh M.J."/>
            <person name="Quake S.R."/>
            <person name="Famili I."/>
            <person name="Palsson B.O."/>
            <person name="Wang J."/>
        </authorList>
    </citation>
    <scope>NUCLEOTIDE SEQUENCE [LARGE SCALE GENOMIC DNA]</scope>
    <source>
        <strain evidence="2">CHO K1 cell line</strain>
    </source>
</reference>
<evidence type="ECO:0000313" key="1">
    <source>
        <dbReference type="EMBL" id="EGW12706.1"/>
    </source>
</evidence>
<dbReference type="AlphaFoldDB" id="G3I2M8"/>
<gene>
    <name evidence="1" type="ORF">I79_017667</name>
</gene>